<organism evidence="4 5">
    <name type="scientific">Alicyclobacillus fastidiosus</name>
    <dbReference type="NCBI Taxonomy" id="392011"/>
    <lineage>
        <taxon>Bacteria</taxon>
        <taxon>Bacillati</taxon>
        <taxon>Bacillota</taxon>
        <taxon>Bacilli</taxon>
        <taxon>Bacillales</taxon>
        <taxon>Alicyclobacillaceae</taxon>
        <taxon>Alicyclobacillus</taxon>
    </lineage>
</organism>
<sequence length="393" mass="43476">MSDSIRVAIAGLGTATRLMLRALMSHPNIEVVAAASVREAERNAFARDFSIPVYADIDELSGLDSVDAIYIATPTHLHVEHVLMTLERGKHVLVEKPLAADLSSAQQMVEAAEKSGRVVIVGHSHSFDAPIQAMRDIVQSGEIGGVRMIHNWCYTDWLYRPRHPAELSTDLGGGVTFRQGAHQFDVIRYLGGGALRSVRASTGHWDASRPTEGSHTVYLEFEDGVCATAVYSGYDRFPSAELTFGIGEWGHRAPPSDTSYGVHRKRSRQLTAAEESVQKCEQSGYRAGDRLQPEGEYQPFFGLTLISCERGDIRQGPHGLFVYAEDRILEVELASTKTPHDKVIEEFVGAINGSIEPVHTARWGMATLEVCLAVLESAKRREEIYLHYQFEIE</sequence>
<feature type="domain" description="GFO/IDH/MocA-like oxidoreductase" evidence="3">
    <location>
        <begin position="131"/>
        <end position="235"/>
    </location>
</feature>
<dbReference type="SUPFAM" id="SSF55347">
    <property type="entry name" value="Glyceraldehyde-3-phosphate dehydrogenase-like, C-terminal domain"/>
    <property type="match status" value="1"/>
</dbReference>
<dbReference type="Proteomes" id="UP001579974">
    <property type="component" value="Unassembled WGS sequence"/>
</dbReference>
<dbReference type="PANTHER" id="PTHR43818:SF11">
    <property type="entry name" value="BCDNA.GH03377"/>
    <property type="match status" value="1"/>
</dbReference>
<dbReference type="Pfam" id="PF22725">
    <property type="entry name" value="GFO_IDH_MocA_C3"/>
    <property type="match status" value="1"/>
</dbReference>
<name>A0ABV5A908_9BACL</name>
<dbReference type="PANTHER" id="PTHR43818">
    <property type="entry name" value="BCDNA.GH03377"/>
    <property type="match status" value="1"/>
</dbReference>
<dbReference type="SUPFAM" id="SSF51735">
    <property type="entry name" value="NAD(P)-binding Rossmann-fold domains"/>
    <property type="match status" value="1"/>
</dbReference>
<comment type="caution">
    <text evidence="4">The sequence shown here is derived from an EMBL/GenBank/DDBJ whole genome shotgun (WGS) entry which is preliminary data.</text>
</comment>
<gene>
    <name evidence="4" type="ORF">KKP3000_001221</name>
</gene>
<reference evidence="4 5" key="1">
    <citation type="journal article" date="2024" name="Int. J. Mol. Sci.">
        <title>Exploration of Alicyclobacillus spp. Genome in Search of Antibiotic Resistance.</title>
        <authorList>
            <person name="Bucka-Kolendo J."/>
            <person name="Kiousi D.E."/>
            <person name="Dekowska A."/>
            <person name="Mikolajczuk-Szczyrba A."/>
            <person name="Karadedos D.M."/>
            <person name="Michael P."/>
            <person name="Galanis A."/>
            <person name="Sokolowska B."/>
        </authorList>
    </citation>
    <scope>NUCLEOTIDE SEQUENCE [LARGE SCALE GENOMIC DNA]</scope>
    <source>
        <strain evidence="4 5">KKP 3000</strain>
    </source>
</reference>
<dbReference type="RefSeq" id="WP_275475625.1">
    <property type="nucleotide sequence ID" value="NZ_CP162940.1"/>
</dbReference>
<dbReference type="InterPro" id="IPR036291">
    <property type="entry name" value="NAD(P)-bd_dom_sf"/>
</dbReference>
<feature type="domain" description="Gfo/Idh/MocA-like oxidoreductase N-terminal" evidence="2">
    <location>
        <begin position="5"/>
        <end position="123"/>
    </location>
</feature>
<evidence type="ECO:0000313" key="4">
    <source>
        <dbReference type="EMBL" id="MFB5188788.1"/>
    </source>
</evidence>
<protein>
    <submittedName>
        <fullName evidence="4">Gfo/Idh/MocA family oxidoreductase</fullName>
    </submittedName>
</protein>
<dbReference type="EMBL" id="JBDXSU010000001">
    <property type="protein sequence ID" value="MFB5188788.1"/>
    <property type="molecule type" value="Genomic_DNA"/>
</dbReference>
<evidence type="ECO:0000313" key="5">
    <source>
        <dbReference type="Proteomes" id="UP001579974"/>
    </source>
</evidence>
<dbReference type="Gene3D" id="3.40.50.720">
    <property type="entry name" value="NAD(P)-binding Rossmann-like Domain"/>
    <property type="match status" value="1"/>
</dbReference>
<evidence type="ECO:0000256" key="1">
    <source>
        <dbReference type="ARBA" id="ARBA00023002"/>
    </source>
</evidence>
<dbReference type="Pfam" id="PF01408">
    <property type="entry name" value="GFO_IDH_MocA"/>
    <property type="match status" value="1"/>
</dbReference>
<evidence type="ECO:0000259" key="2">
    <source>
        <dbReference type="Pfam" id="PF01408"/>
    </source>
</evidence>
<evidence type="ECO:0000259" key="3">
    <source>
        <dbReference type="Pfam" id="PF22725"/>
    </source>
</evidence>
<keyword evidence="1" id="KW-0560">Oxidoreductase</keyword>
<dbReference type="Gene3D" id="3.30.360.10">
    <property type="entry name" value="Dihydrodipicolinate Reductase, domain 2"/>
    <property type="match status" value="1"/>
</dbReference>
<dbReference type="InterPro" id="IPR050463">
    <property type="entry name" value="Gfo/Idh/MocA_oxidrdct_glycsds"/>
</dbReference>
<accession>A0ABV5A908</accession>
<dbReference type="InterPro" id="IPR055170">
    <property type="entry name" value="GFO_IDH_MocA-like_dom"/>
</dbReference>
<dbReference type="InterPro" id="IPR000683">
    <property type="entry name" value="Gfo/Idh/MocA-like_OxRdtase_N"/>
</dbReference>
<proteinExistence type="predicted"/>
<keyword evidence="5" id="KW-1185">Reference proteome</keyword>